<dbReference type="OrthoDB" id="9810992at2"/>
<evidence type="ECO:0000259" key="4">
    <source>
        <dbReference type="PROSITE" id="PS50893"/>
    </source>
</evidence>
<accession>A0A1M6DYY4</accession>
<dbReference type="FunFam" id="3.40.50.300:FF:000032">
    <property type="entry name" value="Export ABC transporter ATP-binding protein"/>
    <property type="match status" value="1"/>
</dbReference>
<dbReference type="GO" id="GO:0005524">
    <property type="term" value="F:ATP binding"/>
    <property type="evidence" value="ECO:0007669"/>
    <property type="project" value="UniProtKB-KW"/>
</dbReference>
<dbReference type="InterPro" id="IPR017871">
    <property type="entry name" value="ABC_transporter-like_CS"/>
</dbReference>
<dbReference type="InterPro" id="IPR003439">
    <property type="entry name" value="ABC_transporter-like_ATP-bd"/>
</dbReference>
<dbReference type="GO" id="GO:0005886">
    <property type="term" value="C:plasma membrane"/>
    <property type="evidence" value="ECO:0007669"/>
    <property type="project" value="TreeGrafter"/>
</dbReference>
<dbReference type="PROSITE" id="PS00211">
    <property type="entry name" value="ABC_TRANSPORTER_1"/>
    <property type="match status" value="1"/>
</dbReference>
<dbReference type="Pfam" id="PF00005">
    <property type="entry name" value="ABC_tran"/>
    <property type="match status" value="1"/>
</dbReference>
<dbReference type="GO" id="GO:0022857">
    <property type="term" value="F:transmembrane transporter activity"/>
    <property type="evidence" value="ECO:0007669"/>
    <property type="project" value="TreeGrafter"/>
</dbReference>
<evidence type="ECO:0000313" key="6">
    <source>
        <dbReference type="Proteomes" id="UP000324781"/>
    </source>
</evidence>
<dbReference type="SMART" id="SM00382">
    <property type="entry name" value="AAA"/>
    <property type="match status" value="1"/>
</dbReference>
<proteinExistence type="predicted"/>
<dbReference type="GO" id="GO:0016887">
    <property type="term" value="F:ATP hydrolysis activity"/>
    <property type="evidence" value="ECO:0007669"/>
    <property type="project" value="InterPro"/>
</dbReference>
<sequence>MSAIITLDNVYRIFRMGQERIYAVNGISLTIEEGEICCLQGPSGSGKSTLLHIMAGLDRPTKGSITIGNTRIDKLSENQLALFRQKHIGFIFQSYYLIPTLTALENVALPLTFCGVPRSKRIKMAKELLEAVGLKDRMKHKPSEMSGGQQQRVSIARAFVNNPKVVFADEPTGNLDTVTTHEMMQLMTSLAYERKQTLVMVTHNPELSDYCTRIVRVRDGKIEKIENGRDNGYETENA</sequence>
<dbReference type="CDD" id="cd03255">
    <property type="entry name" value="ABC_MJ0796_LolCDE_FtsE"/>
    <property type="match status" value="1"/>
</dbReference>
<evidence type="ECO:0000313" key="5">
    <source>
        <dbReference type="EMBL" id="SHI78365.1"/>
    </source>
</evidence>
<dbReference type="AlphaFoldDB" id="A0A1M6DYY4"/>
<dbReference type="Gene3D" id="3.40.50.300">
    <property type="entry name" value="P-loop containing nucleotide triphosphate hydrolases"/>
    <property type="match status" value="1"/>
</dbReference>
<dbReference type="PANTHER" id="PTHR24220:SF86">
    <property type="entry name" value="ABC TRANSPORTER ABCH.1"/>
    <property type="match status" value="1"/>
</dbReference>
<organism evidence="5 6">
    <name type="scientific">Thermoclostridium caenicola</name>
    <dbReference type="NCBI Taxonomy" id="659425"/>
    <lineage>
        <taxon>Bacteria</taxon>
        <taxon>Bacillati</taxon>
        <taxon>Bacillota</taxon>
        <taxon>Clostridia</taxon>
        <taxon>Eubacteriales</taxon>
        <taxon>Oscillospiraceae</taxon>
        <taxon>Thermoclostridium</taxon>
    </lineage>
</organism>
<dbReference type="SUPFAM" id="SSF52540">
    <property type="entry name" value="P-loop containing nucleoside triphosphate hydrolases"/>
    <property type="match status" value="1"/>
</dbReference>
<dbReference type="InterPro" id="IPR015854">
    <property type="entry name" value="ABC_transpr_LolD-like"/>
</dbReference>
<name>A0A1M6DYY4_9FIRM</name>
<dbReference type="GO" id="GO:0098796">
    <property type="term" value="C:membrane protein complex"/>
    <property type="evidence" value="ECO:0007669"/>
    <property type="project" value="UniProtKB-ARBA"/>
</dbReference>
<dbReference type="InterPro" id="IPR017911">
    <property type="entry name" value="MacB-like_ATP-bd"/>
</dbReference>
<keyword evidence="2" id="KW-0547">Nucleotide-binding</keyword>
<protein>
    <submittedName>
        <fullName evidence="5">Putative ABC transport system ATP-binding protein</fullName>
    </submittedName>
</protein>
<reference evidence="5 6" key="1">
    <citation type="submission" date="2016-11" db="EMBL/GenBank/DDBJ databases">
        <authorList>
            <person name="Varghese N."/>
            <person name="Submissions S."/>
        </authorList>
    </citation>
    <scope>NUCLEOTIDE SEQUENCE [LARGE SCALE GENOMIC DNA]</scope>
    <source>
        <strain evidence="5 6">DSM 19027</strain>
    </source>
</reference>
<dbReference type="Proteomes" id="UP000324781">
    <property type="component" value="Unassembled WGS sequence"/>
</dbReference>
<feature type="domain" description="ABC transporter" evidence="4">
    <location>
        <begin position="5"/>
        <end position="238"/>
    </location>
</feature>
<dbReference type="PROSITE" id="PS50893">
    <property type="entry name" value="ABC_TRANSPORTER_2"/>
    <property type="match status" value="1"/>
</dbReference>
<dbReference type="InterPro" id="IPR003593">
    <property type="entry name" value="AAA+_ATPase"/>
</dbReference>
<dbReference type="RefSeq" id="WP_149678157.1">
    <property type="nucleotide sequence ID" value="NZ_FQZP01000009.1"/>
</dbReference>
<keyword evidence="6" id="KW-1185">Reference proteome</keyword>
<gene>
    <name evidence="5" type="ORF">SAMN05444373_100952</name>
</gene>
<keyword evidence="1" id="KW-0813">Transport</keyword>
<dbReference type="InterPro" id="IPR027417">
    <property type="entry name" value="P-loop_NTPase"/>
</dbReference>
<dbReference type="EMBL" id="FQZP01000009">
    <property type="protein sequence ID" value="SHI78365.1"/>
    <property type="molecule type" value="Genomic_DNA"/>
</dbReference>
<dbReference type="PANTHER" id="PTHR24220">
    <property type="entry name" value="IMPORT ATP-BINDING PROTEIN"/>
    <property type="match status" value="1"/>
</dbReference>
<evidence type="ECO:0000256" key="2">
    <source>
        <dbReference type="ARBA" id="ARBA00022741"/>
    </source>
</evidence>
<evidence type="ECO:0000256" key="3">
    <source>
        <dbReference type="ARBA" id="ARBA00022840"/>
    </source>
</evidence>
<evidence type="ECO:0000256" key="1">
    <source>
        <dbReference type="ARBA" id="ARBA00022448"/>
    </source>
</evidence>
<keyword evidence="3 5" id="KW-0067">ATP-binding</keyword>